<feature type="signal peptide" evidence="2">
    <location>
        <begin position="1"/>
        <end position="20"/>
    </location>
</feature>
<name>A0ABD2ZSS6_9GENT</name>
<protein>
    <recommendedName>
        <fullName evidence="5">Protein E6-like</fullName>
    </recommendedName>
</protein>
<proteinExistence type="predicted"/>
<dbReference type="AlphaFoldDB" id="A0ABD2ZSS6"/>
<feature type="compositionally biased region" description="Polar residues" evidence="1">
    <location>
        <begin position="164"/>
        <end position="174"/>
    </location>
</feature>
<keyword evidence="2" id="KW-0732">Signal</keyword>
<keyword evidence="4" id="KW-1185">Reference proteome</keyword>
<gene>
    <name evidence="3" type="ORF">ACH5RR_015162</name>
</gene>
<evidence type="ECO:0000313" key="4">
    <source>
        <dbReference type="Proteomes" id="UP001630127"/>
    </source>
</evidence>
<dbReference type="EMBL" id="JBJUIK010000007">
    <property type="protein sequence ID" value="KAL3522328.1"/>
    <property type="molecule type" value="Genomic_DNA"/>
</dbReference>
<dbReference type="PANTHER" id="PTHR35274">
    <property type="entry name" value="E6-LIKE PROTEIN"/>
    <property type="match status" value="1"/>
</dbReference>
<evidence type="ECO:0008006" key="5">
    <source>
        <dbReference type="Google" id="ProtNLM"/>
    </source>
</evidence>
<accession>A0ABD2ZSS6</accession>
<dbReference type="PANTHER" id="PTHR35274:SF2">
    <property type="entry name" value="E6-LIKE PROTEIN"/>
    <property type="match status" value="1"/>
</dbReference>
<reference evidence="3 4" key="1">
    <citation type="submission" date="2024-11" db="EMBL/GenBank/DDBJ databases">
        <title>A near-complete genome assembly of Cinchona calisaya.</title>
        <authorList>
            <person name="Lian D.C."/>
            <person name="Zhao X.W."/>
            <person name="Wei L."/>
        </authorList>
    </citation>
    <scope>NUCLEOTIDE SEQUENCE [LARGE SCALE GENOMIC DNA]</scope>
    <source>
        <tissue evidence="3">Nenye</tissue>
    </source>
</reference>
<comment type="caution">
    <text evidence="3">The sequence shown here is derived from an EMBL/GenBank/DDBJ whole genome shotgun (WGS) entry which is preliminary data.</text>
</comment>
<feature type="compositionally biased region" description="Low complexity" evidence="1">
    <location>
        <begin position="147"/>
        <end position="163"/>
    </location>
</feature>
<dbReference type="Proteomes" id="UP001630127">
    <property type="component" value="Unassembled WGS sequence"/>
</dbReference>
<dbReference type="InterPro" id="IPR040290">
    <property type="entry name" value="Prot_E6-like"/>
</dbReference>
<evidence type="ECO:0000256" key="2">
    <source>
        <dbReference type="SAM" id="SignalP"/>
    </source>
</evidence>
<organism evidence="3 4">
    <name type="scientific">Cinchona calisaya</name>
    <dbReference type="NCBI Taxonomy" id="153742"/>
    <lineage>
        <taxon>Eukaryota</taxon>
        <taxon>Viridiplantae</taxon>
        <taxon>Streptophyta</taxon>
        <taxon>Embryophyta</taxon>
        <taxon>Tracheophyta</taxon>
        <taxon>Spermatophyta</taxon>
        <taxon>Magnoliopsida</taxon>
        <taxon>eudicotyledons</taxon>
        <taxon>Gunneridae</taxon>
        <taxon>Pentapetalae</taxon>
        <taxon>asterids</taxon>
        <taxon>lamiids</taxon>
        <taxon>Gentianales</taxon>
        <taxon>Rubiaceae</taxon>
        <taxon>Cinchonoideae</taxon>
        <taxon>Cinchoneae</taxon>
        <taxon>Cinchona</taxon>
    </lineage>
</organism>
<sequence length="268" mass="30867">MASLAKHFILILLLLTLLSSFQIHARDSQFFTKIPSNNGPKETEKVVLPNNEVKTLNNKQDEDPNFIPENENGGYGLYGHESGQLPPSTTTKESYPVNAKYLPKNYNTKAYVTEPEGYRNGENQNSYYNNDQQQQGFGETKLLGSSNNNRNKNYNNNNNNYYNGQQQEGMSDTRFNNDNNNNYYSNYYNGVDKQGMSDTRFLENGKYFHDVSTEQNFNRAGPYGENVYRGYTGNNNGNSYVNRNNYYNEGYQNQQGQFQNFLDEEDLP</sequence>
<evidence type="ECO:0000256" key="1">
    <source>
        <dbReference type="SAM" id="MobiDB-lite"/>
    </source>
</evidence>
<evidence type="ECO:0000313" key="3">
    <source>
        <dbReference type="EMBL" id="KAL3522328.1"/>
    </source>
</evidence>
<feature type="region of interest" description="Disordered" evidence="1">
    <location>
        <begin position="138"/>
        <end position="178"/>
    </location>
</feature>
<feature type="chain" id="PRO_5044822142" description="Protein E6-like" evidence="2">
    <location>
        <begin position="21"/>
        <end position="268"/>
    </location>
</feature>